<name>A0A1I7IXV4_9PROT</name>
<protein>
    <submittedName>
        <fullName evidence="1">Uncharacterized protein</fullName>
    </submittedName>
</protein>
<sequence length="57" mass="6423">MFHWRYTADAIRTLGPKSGVFVGPGVSKSLELSPLDTARLPTQTKNSIFQIEFKWQA</sequence>
<evidence type="ECO:0000313" key="2">
    <source>
        <dbReference type="Proteomes" id="UP000182649"/>
    </source>
</evidence>
<gene>
    <name evidence="1" type="ORF">SAMN05216417_13116</name>
</gene>
<reference evidence="1 2" key="1">
    <citation type="submission" date="2016-10" db="EMBL/GenBank/DDBJ databases">
        <authorList>
            <person name="de Groot N.N."/>
        </authorList>
    </citation>
    <scope>NUCLEOTIDE SEQUENCE [LARGE SCALE GENOMIC DNA]</scope>
    <source>
        <strain evidence="1 2">Nl14</strain>
    </source>
</reference>
<accession>A0A1I7IXV4</accession>
<evidence type="ECO:0000313" key="1">
    <source>
        <dbReference type="EMBL" id="SFU77759.1"/>
    </source>
</evidence>
<dbReference type="EMBL" id="FPBZ01000031">
    <property type="protein sequence ID" value="SFU77759.1"/>
    <property type="molecule type" value="Genomic_DNA"/>
</dbReference>
<dbReference type="Proteomes" id="UP000182649">
    <property type="component" value="Unassembled WGS sequence"/>
</dbReference>
<proteinExistence type="predicted"/>
<organism evidence="1 2">
    <name type="scientific">Nitrosospira multiformis</name>
    <dbReference type="NCBI Taxonomy" id="1231"/>
    <lineage>
        <taxon>Bacteria</taxon>
        <taxon>Pseudomonadati</taxon>
        <taxon>Pseudomonadota</taxon>
        <taxon>Betaproteobacteria</taxon>
        <taxon>Nitrosomonadales</taxon>
        <taxon>Nitrosomonadaceae</taxon>
        <taxon>Nitrosospira</taxon>
    </lineage>
</organism>
<dbReference type="AlphaFoldDB" id="A0A1I7IXV4"/>